<reference evidence="9" key="2">
    <citation type="submission" date="2015-01" db="EMBL/GenBank/DDBJ databases">
        <title>Evolutionary Origins and Diversification of the Mycorrhizal Mutualists.</title>
        <authorList>
            <consortium name="DOE Joint Genome Institute"/>
            <consortium name="Mycorrhizal Genomics Consortium"/>
            <person name="Kohler A."/>
            <person name="Kuo A."/>
            <person name="Nagy L.G."/>
            <person name="Floudas D."/>
            <person name="Copeland A."/>
            <person name="Barry K.W."/>
            <person name="Cichocki N."/>
            <person name="Veneault-Fourrey C."/>
            <person name="LaButti K."/>
            <person name="Lindquist E.A."/>
            <person name="Lipzen A."/>
            <person name="Lundell T."/>
            <person name="Morin E."/>
            <person name="Murat C."/>
            <person name="Riley R."/>
            <person name="Ohm R."/>
            <person name="Sun H."/>
            <person name="Tunlid A."/>
            <person name="Henrissat B."/>
            <person name="Grigoriev I.V."/>
            <person name="Hibbett D.S."/>
            <person name="Martin F."/>
        </authorList>
    </citation>
    <scope>NUCLEOTIDE SEQUENCE [LARGE SCALE GENOMIC DNA]</scope>
    <source>
        <strain evidence="9">MUT 4182</strain>
    </source>
</reference>
<dbReference type="InterPro" id="IPR001461">
    <property type="entry name" value="Aspartic_peptidase_A1"/>
</dbReference>
<dbReference type="SUPFAM" id="SSF50630">
    <property type="entry name" value="Acid proteases"/>
    <property type="match status" value="1"/>
</dbReference>
<evidence type="ECO:0000256" key="6">
    <source>
        <dbReference type="RuleBase" id="RU000454"/>
    </source>
</evidence>
<dbReference type="PRINTS" id="PR00792">
    <property type="entry name" value="PEPSIN"/>
</dbReference>
<evidence type="ECO:0000256" key="3">
    <source>
        <dbReference type="ARBA" id="ARBA00022750"/>
    </source>
</evidence>
<accession>A0A0C3L8E2</accession>
<comment type="similarity">
    <text evidence="1 6">Belongs to the peptidase A1 family.</text>
</comment>
<dbReference type="InterPro" id="IPR001969">
    <property type="entry name" value="Aspartic_peptidase_AS"/>
</dbReference>
<dbReference type="PROSITE" id="PS00141">
    <property type="entry name" value="ASP_PROTEASE"/>
    <property type="match status" value="1"/>
</dbReference>
<sequence>MPLMDYISGNLDILYYGPINMGSQNQRMTFDVDTGSADLWVPVDCPDCPHPGYAAERSSTYRETSQEFSVQYGTGEVSGVLAQDRVAVGSLVVNDQYFGAVNQESDDFEDSPNDGLIGMAFSTIATSGQPTFFENLLNSNKLAAPIFSIYLTRHRSSGSSLCLGCYDSSKAVGPVVWVPVTSMTYWAVSMPSARVNGKAVNMATSVTAAIDSGTTLIYVPQAVASAIYRQIPGARQADTEYGEGFWTYPCNSKLNIQLGFGDNYFTLNPVDFNLGSTEYGSTTCVGGILGMGASFPSDLAIIGDEFLKSWYSVFDYSHGARVGFAPSINNH</sequence>
<evidence type="ECO:0000256" key="4">
    <source>
        <dbReference type="ARBA" id="ARBA00022801"/>
    </source>
</evidence>
<feature type="domain" description="Peptidase A1" evidence="7">
    <location>
        <begin position="15"/>
        <end position="325"/>
    </location>
</feature>
<dbReference type="Gene3D" id="2.40.70.10">
    <property type="entry name" value="Acid Proteases"/>
    <property type="match status" value="2"/>
</dbReference>
<protein>
    <recommendedName>
        <fullName evidence="7">Peptidase A1 domain-containing protein</fullName>
    </recommendedName>
</protein>
<keyword evidence="3 6" id="KW-0064">Aspartyl protease</keyword>
<dbReference type="AlphaFoldDB" id="A0A0C3L8E2"/>
<dbReference type="GO" id="GO:0006508">
    <property type="term" value="P:proteolysis"/>
    <property type="evidence" value="ECO:0007669"/>
    <property type="project" value="UniProtKB-KW"/>
</dbReference>
<proteinExistence type="inferred from homology"/>
<dbReference type="InterPro" id="IPR033121">
    <property type="entry name" value="PEPTIDASE_A1"/>
</dbReference>
<dbReference type="PANTHER" id="PTHR47966">
    <property type="entry name" value="BETA-SITE APP-CLEAVING ENZYME, ISOFORM A-RELATED"/>
    <property type="match status" value="1"/>
</dbReference>
<evidence type="ECO:0000256" key="1">
    <source>
        <dbReference type="ARBA" id="ARBA00007447"/>
    </source>
</evidence>
<dbReference type="InterPro" id="IPR034164">
    <property type="entry name" value="Pepsin-like_dom"/>
</dbReference>
<dbReference type="OrthoDB" id="2747330at2759"/>
<dbReference type="STRING" id="1051891.A0A0C3L8E2"/>
<dbReference type="Proteomes" id="UP000054248">
    <property type="component" value="Unassembled WGS sequence"/>
</dbReference>
<evidence type="ECO:0000256" key="5">
    <source>
        <dbReference type="PIRSR" id="PIRSR601461-1"/>
    </source>
</evidence>
<keyword evidence="9" id="KW-1185">Reference proteome</keyword>
<name>A0A0C3L8E2_9AGAM</name>
<keyword evidence="2 6" id="KW-0645">Protease</keyword>
<dbReference type="HOGENOM" id="CLU_013253_1_0_1"/>
<evidence type="ECO:0000256" key="2">
    <source>
        <dbReference type="ARBA" id="ARBA00022670"/>
    </source>
</evidence>
<feature type="active site" evidence="5">
    <location>
        <position position="33"/>
    </location>
</feature>
<reference evidence="8 9" key="1">
    <citation type="submission" date="2014-04" db="EMBL/GenBank/DDBJ databases">
        <authorList>
            <consortium name="DOE Joint Genome Institute"/>
            <person name="Kuo A."/>
            <person name="Girlanda M."/>
            <person name="Perotto S."/>
            <person name="Kohler A."/>
            <person name="Nagy L.G."/>
            <person name="Floudas D."/>
            <person name="Copeland A."/>
            <person name="Barry K.W."/>
            <person name="Cichocki N."/>
            <person name="Veneault-Fourrey C."/>
            <person name="LaButti K."/>
            <person name="Lindquist E.A."/>
            <person name="Lipzen A."/>
            <person name="Lundell T."/>
            <person name="Morin E."/>
            <person name="Murat C."/>
            <person name="Sun H."/>
            <person name="Tunlid A."/>
            <person name="Henrissat B."/>
            <person name="Grigoriev I.V."/>
            <person name="Hibbett D.S."/>
            <person name="Martin F."/>
            <person name="Nordberg H.P."/>
            <person name="Cantor M.N."/>
            <person name="Hua S.X."/>
        </authorList>
    </citation>
    <scope>NUCLEOTIDE SEQUENCE [LARGE SCALE GENOMIC DNA]</scope>
    <source>
        <strain evidence="8 9">MUT 4182</strain>
    </source>
</reference>
<dbReference type="InterPro" id="IPR021109">
    <property type="entry name" value="Peptidase_aspartic_dom_sf"/>
</dbReference>
<gene>
    <name evidence="8" type="ORF">M407DRAFT_225364</name>
</gene>
<feature type="active site" evidence="5">
    <location>
        <position position="211"/>
    </location>
</feature>
<evidence type="ECO:0000313" key="8">
    <source>
        <dbReference type="EMBL" id="KIO30103.1"/>
    </source>
</evidence>
<dbReference type="PANTHER" id="PTHR47966:SF51">
    <property type="entry name" value="BETA-SITE APP-CLEAVING ENZYME, ISOFORM A-RELATED"/>
    <property type="match status" value="1"/>
</dbReference>
<dbReference type="Pfam" id="PF00026">
    <property type="entry name" value="Asp"/>
    <property type="match status" value="1"/>
</dbReference>
<evidence type="ECO:0000259" key="7">
    <source>
        <dbReference type="PROSITE" id="PS51767"/>
    </source>
</evidence>
<evidence type="ECO:0000313" key="9">
    <source>
        <dbReference type="Proteomes" id="UP000054248"/>
    </source>
</evidence>
<keyword evidence="4 6" id="KW-0378">Hydrolase</keyword>
<dbReference type="GO" id="GO:0004190">
    <property type="term" value="F:aspartic-type endopeptidase activity"/>
    <property type="evidence" value="ECO:0007669"/>
    <property type="project" value="UniProtKB-KW"/>
</dbReference>
<dbReference type="EMBL" id="KN822975">
    <property type="protein sequence ID" value="KIO30103.1"/>
    <property type="molecule type" value="Genomic_DNA"/>
</dbReference>
<dbReference type="PROSITE" id="PS51767">
    <property type="entry name" value="PEPTIDASE_A1"/>
    <property type="match status" value="1"/>
</dbReference>
<organism evidence="8 9">
    <name type="scientific">Tulasnella calospora MUT 4182</name>
    <dbReference type="NCBI Taxonomy" id="1051891"/>
    <lineage>
        <taxon>Eukaryota</taxon>
        <taxon>Fungi</taxon>
        <taxon>Dikarya</taxon>
        <taxon>Basidiomycota</taxon>
        <taxon>Agaricomycotina</taxon>
        <taxon>Agaricomycetes</taxon>
        <taxon>Cantharellales</taxon>
        <taxon>Tulasnellaceae</taxon>
        <taxon>Tulasnella</taxon>
    </lineage>
</organism>
<dbReference type="FunFam" id="2.40.70.10:FF:000115">
    <property type="entry name" value="Lysosomal aspartic protease"/>
    <property type="match status" value="1"/>
</dbReference>
<dbReference type="CDD" id="cd05471">
    <property type="entry name" value="pepsin_like"/>
    <property type="match status" value="1"/>
</dbReference>